<evidence type="ECO:0000256" key="4">
    <source>
        <dbReference type="PIRSR" id="PIRSR036979-1"/>
    </source>
</evidence>
<keyword evidence="4" id="KW-0464">Manganese</keyword>
<protein>
    <submittedName>
        <fullName evidence="6">Agmatinase</fullName>
        <ecNumber evidence="6">3.5.3.11</ecNumber>
    </submittedName>
</protein>
<dbReference type="PANTHER" id="PTHR11358:SF26">
    <property type="entry name" value="GUANIDINO ACID HYDROLASE, MITOCHONDRIAL"/>
    <property type="match status" value="1"/>
</dbReference>
<dbReference type="InterPro" id="IPR020855">
    <property type="entry name" value="Ureohydrolase_Mn_BS"/>
</dbReference>
<dbReference type="GO" id="GO:0033389">
    <property type="term" value="P:putrescine biosynthetic process from arginine, via agmatine"/>
    <property type="evidence" value="ECO:0007669"/>
    <property type="project" value="TreeGrafter"/>
</dbReference>
<organism evidence="6 7">
    <name type="scientific">Spongiivirga citrea</name>
    <dbReference type="NCBI Taxonomy" id="1481457"/>
    <lineage>
        <taxon>Bacteria</taxon>
        <taxon>Pseudomonadati</taxon>
        <taxon>Bacteroidota</taxon>
        <taxon>Flavobacteriia</taxon>
        <taxon>Flavobacteriales</taxon>
        <taxon>Flavobacteriaceae</taxon>
        <taxon>Spongiivirga</taxon>
    </lineage>
</organism>
<dbReference type="GO" id="GO:0046872">
    <property type="term" value="F:metal ion binding"/>
    <property type="evidence" value="ECO:0007669"/>
    <property type="project" value="UniProtKB-KW"/>
</dbReference>
<dbReference type="InterPro" id="IPR005925">
    <property type="entry name" value="Agmatinase-rel"/>
</dbReference>
<dbReference type="CDD" id="cd11593">
    <property type="entry name" value="Agmatinase-like_2"/>
    <property type="match status" value="1"/>
</dbReference>
<name>A0A6M0CFS5_9FLAO</name>
<accession>A0A6M0CFS5</accession>
<comment type="cofactor">
    <cofactor evidence="4">
        <name>Mn(2+)</name>
        <dbReference type="ChEBI" id="CHEBI:29035"/>
    </cofactor>
    <text evidence="4">Binds 2 manganese ions per subunit.</text>
</comment>
<dbReference type="PIRSF" id="PIRSF036979">
    <property type="entry name" value="Arginase"/>
    <property type="match status" value="1"/>
</dbReference>
<feature type="binding site" evidence="4">
    <location>
        <position position="189"/>
    </location>
    <ligand>
        <name>Mn(2+)</name>
        <dbReference type="ChEBI" id="CHEBI:29035"/>
        <label>1</label>
    </ligand>
</feature>
<feature type="binding site" evidence="4">
    <location>
        <position position="111"/>
    </location>
    <ligand>
        <name>Mn(2+)</name>
        <dbReference type="ChEBI" id="CHEBI:29035"/>
        <label>1</label>
    </ligand>
</feature>
<evidence type="ECO:0000313" key="7">
    <source>
        <dbReference type="Proteomes" id="UP000474296"/>
    </source>
</evidence>
<comment type="caution">
    <text evidence="6">The sequence shown here is derived from an EMBL/GenBank/DDBJ whole genome shotgun (WGS) entry which is preliminary data.</text>
</comment>
<reference evidence="6 7" key="1">
    <citation type="submission" date="2020-01" db="EMBL/GenBank/DDBJ databases">
        <title>Spongiivirga citrea KCTC 32990T.</title>
        <authorList>
            <person name="Wang G."/>
        </authorList>
    </citation>
    <scope>NUCLEOTIDE SEQUENCE [LARGE SCALE GENOMIC DNA]</scope>
    <source>
        <strain evidence="6 7">KCTC 32990</strain>
    </source>
</reference>
<gene>
    <name evidence="6" type="primary">speB</name>
    <name evidence="6" type="ORF">GWK10_05910</name>
</gene>
<dbReference type="InterPro" id="IPR006035">
    <property type="entry name" value="Ureohydrolase"/>
</dbReference>
<dbReference type="Pfam" id="PF00491">
    <property type="entry name" value="Arginase"/>
    <property type="match status" value="1"/>
</dbReference>
<feature type="binding site" evidence="4">
    <location>
        <position position="88"/>
    </location>
    <ligand>
        <name>Mn(2+)</name>
        <dbReference type="ChEBI" id="CHEBI:29035"/>
        <label>1</label>
    </ligand>
</feature>
<evidence type="ECO:0000256" key="3">
    <source>
        <dbReference type="ARBA" id="ARBA00022801"/>
    </source>
</evidence>
<dbReference type="InterPro" id="IPR023696">
    <property type="entry name" value="Ureohydrolase_dom_sf"/>
</dbReference>
<keyword evidence="2 4" id="KW-0479">Metal-binding</keyword>
<evidence type="ECO:0000256" key="1">
    <source>
        <dbReference type="ARBA" id="ARBA00009227"/>
    </source>
</evidence>
<keyword evidence="7" id="KW-1185">Reference proteome</keyword>
<evidence type="ECO:0000256" key="5">
    <source>
        <dbReference type="RuleBase" id="RU003684"/>
    </source>
</evidence>
<dbReference type="RefSeq" id="WP_164030185.1">
    <property type="nucleotide sequence ID" value="NZ_JAABOQ010000002.1"/>
</dbReference>
<comment type="similarity">
    <text evidence="1">Belongs to the arginase family. Agmatinase subfamily.</text>
</comment>
<keyword evidence="3 5" id="KW-0378">Hydrolase</keyword>
<sequence length="259" mass="29066">MIKKIGLQGILYDDKSSFAQGPAQAPPLIREAYNSHSANYFAEEDVEIRPELFDDKGDFTINEYFDIETITATNLEKGTPLITLGGDHSITYPIIKSFYQKYGQLNILHIDAHGDLYHEFEGDKYSHACPFARIMEDGLAKKLVQVGIRTYNTHQREQAKKYGVTSIEMKDFALEKILPLDGPLYVSVDIDALDPAFAPGISHYEPGGLTTRELLSIIQQINTPIIGADIVEYNPTRDYNKMTAMICAKILKELAVKCI</sequence>
<feature type="binding site" evidence="4">
    <location>
        <position position="115"/>
    </location>
    <ligand>
        <name>Mn(2+)</name>
        <dbReference type="ChEBI" id="CHEBI:29035"/>
        <label>1</label>
    </ligand>
</feature>
<dbReference type="NCBIfam" id="TIGR01230">
    <property type="entry name" value="agmatinase"/>
    <property type="match status" value="1"/>
</dbReference>
<evidence type="ECO:0000256" key="2">
    <source>
        <dbReference type="ARBA" id="ARBA00022723"/>
    </source>
</evidence>
<dbReference type="Gene3D" id="3.40.800.10">
    <property type="entry name" value="Ureohydrolase domain"/>
    <property type="match status" value="1"/>
</dbReference>
<dbReference type="EMBL" id="JAABOQ010000002">
    <property type="protein sequence ID" value="NER16736.1"/>
    <property type="molecule type" value="Genomic_DNA"/>
</dbReference>
<feature type="binding site" evidence="4">
    <location>
        <position position="113"/>
    </location>
    <ligand>
        <name>Mn(2+)</name>
        <dbReference type="ChEBI" id="CHEBI:29035"/>
        <label>1</label>
    </ligand>
</feature>
<dbReference type="EC" id="3.5.3.11" evidence="6"/>
<dbReference type="AlphaFoldDB" id="A0A6M0CFS5"/>
<dbReference type="PANTHER" id="PTHR11358">
    <property type="entry name" value="ARGINASE/AGMATINASE"/>
    <property type="match status" value="1"/>
</dbReference>
<feature type="binding site" evidence="4">
    <location>
        <position position="191"/>
    </location>
    <ligand>
        <name>Mn(2+)</name>
        <dbReference type="ChEBI" id="CHEBI:29035"/>
        <label>1</label>
    </ligand>
</feature>
<dbReference type="PROSITE" id="PS51409">
    <property type="entry name" value="ARGINASE_2"/>
    <property type="match status" value="1"/>
</dbReference>
<proteinExistence type="inferred from homology"/>
<dbReference type="PROSITE" id="PS01053">
    <property type="entry name" value="ARGINASE_1"/>
    <property type="match status" value="1"/>
</dbReference>
<dbReference type="GO" id="GO:0008783">
    <property type="term" value="F:agmatinase activity"/>
    <property type="evidence" value="ECO:0007669"/>
    <property type="project" value="UniProtKB-EC"/>
</dbReference>
<dbReference type="SUPFAM" id="SSF52768">
    <property type="entry name" value="Arginase/deacetylase"/>
    <property type="match status" value="1"/>
</dbReference>
<dbReference type="Proteomes" id="UP000474296">
    <property type="component" value="Unassembled WGS sequence"/>
</dbReference>
<evidence type="ECO:0000313" key="6">
    <source>
        <dbReference type="EMBL" id="NER16736.1"/>
    </source>
</evidence>